<gene>
    <name evidence="2" type="ORF">IRI77_19885</name>
</gene>
<evidence type="ECO:0000313" key="2">
    <source>
        <dbReference type="EMBL" id="QOY85100.1"/>
    </source>
</evidence>
<name>A0A7S7NK53_PALFE</name>
<protein>
    <submittedName>
        <fullName evidence="2">FAD-dependent oxidoreductase</fullName>
    </submittedName>
</protein>
<dbReference type="GO" id="GO:0016491">
    <property type="term" value="F:oxidoreductase activity"/>
    <property type="evidence" value="ECO:0007669"/>
    <property type="project" value="InterPro"/>
</dbReference>
<dbReference type="Proteomes" id="UP000593892">
    <property type="component" value="Chromosome"/>
</dbReference>
<dbReference type="AlphaFoldDB" id="A0A7S7NK53"/>
<dbReference type="SUPFAM" id="SSF51905">
    <property type="entry name" value="FAD/NAD(P)-binding domain"/>
    <property type="match status" value="1"/>
</dbReference>
<dbReference type="InterPro" id="IPR036188">
    <property type="entry name" value="FAD/NAD-bd_sf"/>
</dbReference>
<dbReference type="PANTHER" id="PTHR21197">
    <property type="entry name" value="UDP-GALACTOPYRANOSE MUTASE"/>
    <property type="match status" value="1"/>
</dbReference>
<reference evidence="2 3" key="1">
    <citation type="submission" date="2020-10" db="EMBL/GenBank/DDBJ databases">
        <title>Complete genome sequence of Paludibaculum fermentans P105T, a facultatively anaerobic acidobacterium capable of dissimilatory Fe(III) reduction.</title>
        <authorList>
            <person name="Dedysh S.N."/>
            <person name="Beletsky A.V."/>
            <person name="Kulichevskaya I.S."/>
            <person name="Mardanov A.V."/>
            <person name="Ravin N.V."/>
        </authorList>
    </citation>
    <scope>NUCLEOTIDE SEQUENCE [LARGE SCALE GENOMIC DNA]</scope>
    <source>
        <strain evidence="2 3">P105</strain>
    </source>
</reference>
<dbReference type="EMBL" id="CP063849">
    <property type="protein sequence ID" value="QOY85100.1"/>
    <property type="molecule type" value="Genomic_DNA"/>
</dbReference>
<dbReference type="PANTHER" id="PTHR21197:SF0">
    <property type="entry name" value="UDP-GALACTOPYRANOSE MUTASE"/>
    <property type="match status" value="1"/>
</dbReference>
<accession>A0A7S7NK53</accession>
<dbReference type="GO" id="GO:0008767">
    <property type="term" value="F:UDP-galactopyranose mutase activity"/>
    <property type="evidence" value="ECO:0007669"/>
    <property type="project" value="TreeGrafter"/>
</dbReference>
<dbReference type="InterPro" id="IPR002937">
    <property type="entry name" value="Amino_oxidase"/>
</dbReference>
<feature type="domain" description="Amine oxidase" evidence="1">
    <location>
        <begin position="17"/>
        <end position="402"/>
    </location>
</feature>
<organism evidence="2 3">
    <name type="scientific">Paludibaculum fermentans</name>
    <dbReference type="NCBI Taxonomy" id="1473598"/>
    <lineage>
        <taxon>Bacteria</taxon>
        <taxon>Pseudomonadati</taxon>
        <taxon>Acidobacteriota</taxon>
        <taxon>Terriglobia</taxon>
        <taxon>Bryobacterales</taxon>
        <taxon>Bryobacteraceae</taxon>
        <taxon>Paludibaculum</taxon>
    </lineage>
</organism>
<dbReference type="Pfam" id="PF01593">
    <property type="entry name" value="Amino_oxidase"/>
    <property type="match status" value="1"/>
</dbReference>
<proteinExistence type="predicted"/>
<dbReference type="Gene3D" id="3.50.50.60">
    <property type="entry name" value="FAD/NAD(P)-binding domain"/>
    <property type="match status" value="1"/>
</dbReference>
<evidence type="ECO:0000259" key="1">
    <source>
        <dbReference type="Pfam" id="PF01593"/>
    </source>
</evidence>
<keyword evidence="3" id="KW-1185">Reference proteome</keyword>
<dbReference type="KEGG" id="pfer:IRI77_19885"/>
<dbReference type="GO" id="GO:0005829">
    <property type="term" value="C:cytosol"/>
    <property type="evidence" value="ECO:0007669"/>
    <property type="project" value="TreeGrafter"/>
</dbReference>
<sequence length="459" mass="51740">MIVILGAGLAGLSVSYHAGREQCVLLEAKDHAFGHVASVMEGGYTWDEGPHVSFTKHQYVRDLFAQSVGQAFCEYEVLVGNYYQGAWIDHPAQSNLYQVPEPLRGACVEAFLKSRGADADGANPENYAEWLTNAFGAVFAEEFAAQYTRKYWTAEPEVLSVDWVGSRVFRPAVSDVLEGAVGPLPKKTHYITKVRYPRSGGYQGFGKLLAQDANILYGRKVERVNLAEQTVECNTGEVFPYTTLVSTMPLPEFVRRCGEVPDEVAAAASQLCCTQLLLLSFEVPHPAQRPENWLYVYDRDMLTTRVHFTERMSDQNAPEGCTGIQVEVYFSKYKAMDCSIEEMRQRVLQELVQMGLILQEAVPKVRVSTKWVEWANVLFDHNQRGALDTIFEWMTRYGLEREPDDLHPLSDWSIEERPVAGKAKLILAGRFGQWKYYWSDDCVLRGQALAAGVRSGRFQ</sequence>
<dbReference type="RefSeq" id="WP_194446770.1">
    <property type="nucleotide sequence ID" value="NZ_CP063849.1"/>
</dbReference>
<evidence type="ECO:0000313" key="3">
    <source>
        <dbReference type="Proteomes" id="UP000593892"/>
    </source>
</evidence>
<dbReference type="GO" id="GO:0050660">
    <property type="term" value="F:flavin adenine dinucleotide binding"/>
    <property type="evidence" value="ECO:0007669"/>
    <property type="project" value="TreeGrafter"/>
</dbReference>